<dbReference type="PANTHER" id="PTHR11496:SF102">
    <property type="entry name" value="ALCOHOL DEHYDROGENASE 4"/>
    <property type="match status" value="1"/>
</dbReference>
<feature type="domain" description="Fe-containing alcohol dehydrogenase-like C-terminal" evidence="6">
    <location>
        <begin position="187"/>
        <end position="388"/>
    </location>
</feature>
<evidence type="ECO:0000313" key="7">
    <source>
        <dbReference type="EMBL" id="CAB3868028.1"/>
    </source>
</evidence>
<dbReference type="CDD" id="cd08193">
    <property type="entry name" value="HVD"/>
    <property type="match status" value="1"/>
</dbReference>
<dbReference type="InterPro" id="IPR001670">
    <property type="entry name" value="ADH_Fe/GldA"/>
</dbReference>
<dbReference type="PROSITE" id="PS00913">
    <property type="entry name" value="ADH_IRON_1"/>
    <property type="match status" value="1"/>
</dbReference>
<organism evidence="7 8">
    <name type="scientific">Achromobacter piechaudii</name>
    <dbReference type="NCBI Taxonomy" id="72556"/>
    <lineage>
        <taxon>Bacteria</taxon>
        <taxon>Pseudomonadati</taxon>
        <taxon>Pseudomonadota</taxon>
        <taxon>Betaproteobacteria</taxon>
        <taxon>Burkholderiales</taxon>
        <taxon>Alcaligenaceae</taxon>
        <taxon>Achromobacter</taxon>
    </lineage>
</organism>
<protein>
    <submittedName>
        <fullName evidence="7">Long-chain-alcohol dehydrogenase 1</fullName>
        <ecNumber evidence="7">1.1.1.192</ecNumber>
    </submittedName>
</protein>
<dbReference type="GO" id="GO:0046872">
    <property type="term" value="F:metal ion binding"/>
    <property type="evidence" value="ECO:0007669"/>
    <property type="project" value="InterPro"/>
</dbReference>
<keyword evidence="4" id="KW-0520">NAD</keyword>
<dbReference type="Gene3D" id="1.20.1090.10">
    <property type="entry name" value="Dehydroquinate synthase-like - alpha domain"/>
    <property type="match status" value="1"/>
</dbReference>
<dbReference type="RefSeq" id="WP_175128620.1">
    <property type="nucleotide sequence ID" value="NZ_CADILD010000002.1"/>
</dbReference>
<comment type="cofactor">
    <cofactor evidence="1">
        <name>Fe cation</name>
        <dbReference type="ChEBI" id="CHEBI:24875"/>
    </cofactor>
</comment>
<proteinExistence type="inferred from homology"/>
<dbReference type="AlphaFoldDB" id="A0A6S7D5U3"/>
<evidence type="ECO:0000256" key="4">
    <source>
        <dbReference type="ARBA" id="ARBA00023027"/>
    </source>
</evidence>
<dbReference type="Gene3D" id="3.40.50.1970">
    <property type="match status" value="1"/>
</dbReference>
<evidence type="ECO:0000259" key="6">
    <source>
        <dbReference type="Pfam" id="PF25137"/>
    </source>
</evidence>
<dbReference type="Pfam" id="PF25137">
    <property type="entry name" value="ADH_Fe_C"/>
    <property type="match status" value="1"/>
</dbReference>
<evidence type="ECO:0000256" key="1">
    <source>
        <dbReference type="ARBA" id="ARBA00001962"/>
    </source>
</evidence>
<dbReference type="PANTHER" id="PTHR11496">
    <property type="entry name" value="ALCOHOL DEHYDROGENASE"/>
    <property type="match status" value="1"/>
</dbReference>
<keyword evidence="3 7" id="KW-0560">Oxidoreductase</keyword>
<dbReference type="InterPro" id="IPR056798">
    <property type="entry name" value="ADH_Fe_C"/>
</dbReference>
<accession>A0A6S7D5U3</accession>
<dbReference type="GO" id="GO:0050060">
    <property type="term" value="F:long-chain-alcohol dehydrogenase activity"/>
    <property type="evidence" value="ECO:0007669"/>
    <property type="project" value="UniProtKB-EC"/>
</dbReference>
<reference evidence="7 8" key="1">
    <citation type="submission" date="2020-04" db="EMBL/GenBank/DDBJ databases">
        <authorList>
            <person name="De Canck E."/>
        </authorList>
    </citation>
    <scope>NUCLEOTIDE SEQUENCE [LARGE SCALE GENOMIC DNA]</scope>
    <source>
        <strain evidence="7 8">LMG 1861</strain>
    </source>
</reference>
<gene>
    <name evidence="7" type="primary">adh1_2</name>
    <name evidence="7" type="ORF">LMG1861_02614</name>
</gene>
<dbReference type="EC" id="1.1.1.192" evidence="7"/>
<dbReference type="GO" id="GO:0004022">
    <property type="term" value="F:alcohol dehydrogenase (NAD+) activity"/>
    <property type="evidence" value="ECO:0007669"/>
    <property type="project" value="TreeGrafter"/>
</dbReference>
<evidence type="ECO:0000256" key="3">
    <source>
        <dbReference type="ARBA" id="ARBA00023002"/>
    </source>
</evidence>
<evidence type="ECO:0000259" key="5">
    <source>
        <dbReference type="Pfam" id="PF00465"/>
    </source>
</evidence>
<evidence type="ECO:0000313" key="8">
    <source>
        <dbReference type="Proteomes" id="UP000494105"/>
    </source>
</evidence>
<dbReference type="Pfam" id="PF00465">
    <property type="entry name" value="Fe-ADH"/>
    <property type="match status" value="1"/>
</dbReference>
<dbReference type="EMBL" id="CADILD010000002">
    <property type="protein sequence ID" value="CAB3868028.1"/>
    <property type="molecule type" value="Genomic_DNA"/>
</dbReference>
<sequence length="389" mass="40766">MTNFDFYNTRTIAVERGGAARLGERLEGLGYRRVLLVTDPGVIAANLLPALQTSLHQQGIAVTVFSEVVADPPESVIDAAVQSAIAEDVDCVIGLGGGSSMDAAKLAALLAGSRQPLAQAFGVNNARGPRLPLILIPTTAGTGSEVTPISIVTTGESEKKGVVSQLLMPDQALLDATLTLGLPAHVTAATGIDAMVHAIEAYTSKRLKNPLSDCLAREALRLLSGSLLRACRQGEDIEARESMLLGACLAGMAFANAPVAAVHALAYPIGARFHVPHGLSNALMLAPVIAFNRPYAEREYAELFDVVQGQTGGAGSQFDSARGKCDAFGVYLSSLSSELGLPTRLRDVGITAEDVPELAADAMKQTRLLINNPRDLTLADAETLYLEAL</sequence>
<name>A0A6S7D5U3_9BURK</name>
<comment type="similarity">
    <text evidence="2">Belongs to the iron-containing alcohol dehydrogenase family.</text>
</comment>
<feature type="domain" description="Alcohol dehydrogenase iron-type/glycerol dehydrogenase GldA" evidence="5">
    <location>
        <begin position="11"/>
        <end position="175"/>
    </location>
</feature>
<dbReference type="SUPFAM" id="SSF56796">
    <property type="entry name" value="Dehydroquinate synthase-like"/>
    <property type="match status" value="1"/>
</dbReference>
<evidence type="ECO:0000256" key="2">
    <source>
        <dbReference type="ARBA" id="ARBA00007358"/>
    </source>
</evidence>
<dbReference type="Proteomes" id="UP000494105">
    <property type="component" value="Unassembled WGS sequence"/>
</dbReference>
<dbReference type="FunFam" id="1.20.1090.10:FF:000001">
    <property type="entry name" value="Aldehyde-alcohol dehydrogenase"/>
    <property type="match status" value="1"/>
</dbReference>
<dbReference type="InterPro" id="IPR039697">
    <property type="entry name" value="Alcohol_dehydrogenase_Fe"/>
</dbReference>
<dbReference type="FunFam" id="3.40.50.1970:FF:000003">
    <property type="entry name" value="Alcohol dehydrogenase, iron-containing"/>
    <property type="match status" value="1"/>
</dbReference>
<dbReference type="InterPro" id="IPR018211">
    <property type="entry name" value="ADH_Fe_CS"/>
</dbReference>